<keyword evidence="3 10" id="KW-0963">Cytoplasm</keyword>
<dbReference type="Gene3D" id="3.40.50.800">
    <property type="entry name" value="Anticodon-binding domain"/>
    <property type="match status" value="1"/>
</dbReference>
<comment type="similarity">
    <text evidence="10">Belongs to the class-II aminoacyl-tRNA synthetase family. ProS type 1 subfamily.</text>
</comment>
<evidence type="ECO:0000256" key="5">
    <source>
        <dbReference type="ARBA" id="ARBA00022741"/>
    </source>
</evidence>
<dbReference type="InterPro" id="IPR050062">
    <property type="entry name" value="Pro-tRNA_synthetase"/>
</dbReference>
<accession>A0A379C5Y3</accession>
<dbReference type="GO" id="GO:0002161">
    <property type="term" value="F:aminoacyl-tRNA deacylase activity"/>
    <property type="evidence" value="ECO:0007669"/>
    <property type="project" value="InterPro"/>
</dbReference>
<gene>
    <name evidence="10 12" type="primary">proS</name>
    <name evidence="12" type="ORF">NCTC13149_01503</name>
</gene>
<dbReference type="OrthoDB" id="9809052at2"/>
<keyword evidence="4 10" id="KW-0436">Ligase</keyword>
<dbReference type="Pfam" id="PF00587">
    <property type="entry name" value="tRNA-synt_2b"/>
    <property type="match status" value="1"/>
</dbReference>
<dbReference type="EMBL" id="UGSZ01000001">
    <property type="protein sequence ID" value="SUB57654.1"/>
    <property type="molecule type" value="Genomic_DNA"/>
</dbReference>
<dbReference type="InterPro" id="IPR036621">
    <property type="entry name" value="Anticodon-bd_dom_sf"/>
</dbReference>
<dbReference type="SUPFAM" id="SSF55826">
    <property type="entry name" value="YbaK/ProRS associated domain"/>
    <property type="match status" value="1"/>
</dbReference>
<evidence type="ECO:0000256" key="2">
    <source>
        <dbReference type="ARBA" id="ARBA00011738"/>
    </source>
</evidence>
<evidence type="ECO:0000256" key="4">
    <source>
        <dbReference type="ARBA" id="ARBA00022598"/>
    </source>
</evidence>
<keyword evidence="7 10" id="KW-0648">Protein biosynthesis</keyword>
<feature type="domain" description="Aminoacyl-transfer RNA synthetases class-II family profile" evidence="11">
    <location>
        <begin position="46"/>
        <end position="465"/>
    </location>
</feature>
<dbReference type="Proteomes" id="UP000255517">
    <property type="component" value="Unassembled WGS sequence"/>
</dbReference>
<keyword evidence="6 10" id="KW-0067">ATP-binding</keyword>
<protein>
    <recommendedName>
        <fullName evidence="10">Proline--tRNA ligase</fullName>
        <ecNumber evidence="10">6.1.1.15</ecNumber>
    </recommendedName>
    <alternativeName>
        <fullName evidence="10">Prolyl-tRNA synthetase</fullName>
        <shortName evidence="10">ProRS</shortName>
    </alternativeName>
</protein>
<keyword evidence="5 10" id="KW-0547">Nucleotide-binding</keyword>
<dbReference type="GO" id="GO:0004827">
    <property type="term" value="F:proline-tRNA ligase activity"/>
    <property type="evidence" value="ECO:0007669"/>
    <property type="project" value="UniProtKB-UniRule"/>
</dbReference>
<dbReference type="EC" id="6.1.1.15" evidence="10"/>
<dbReference type="InterPro" id="IPR023717">
    <property type="entry name" value="Pro-tRNA-Synthase_IIa_type1"/>
</dbReference>
<dbReference type="PROSITE" id="PS50862">
    <property type="entry name" value="AA_TRNA_LIGASE_II"/>
    <property type="match status" value="1"/>
</dbReference>
<dbReference type="GO" id="GO:0005524">
    <property type="term" value="F:ATP binding"/>
    <property type="evidence" value="ECO:0007669"/>
    <property type="project" value="UniProtKB-UniRule"/>
</dbReference>
<dbReference type="PANTHER" id="PTHR42753">
    <property type="entry name" value="MITOCHONDRIAL RIBOSOME PROTEIN L39/PROLYL-TRNA LIGASE FAMILY MEMBER"/>
    <property type="match status" value="1"/>
</dbReference>
<keyword evidence="8 10" id="KW-0030">Aminoacyl-tRNA synthetase</keyword>
<dbReference type="InterPro" id="IPR033730">
    <property type="entry name" value="ProRS_core_prok"/>
</dbReference>
<dbReference type="NCBIfam" id="NF006625">
    <property type="entry name" value="PRK09194.1"/>
    <property type="match status" value="1"/>
</dbReference>
<evidence type="ECO:0000256" key="8">
    <source>
        <dbReference type="ARBA" id="ARBA00023146"/>
    </source>
</evidence>
<dbReference type="Gene3D" id="3.30.930.10">
    <property type="entry name" value="Bira Bifunctional Protein, Domain 2"/>
    <property type="match status" value="2"/>
</dbReference>
<dbReference type="InterPro" id="IPR045864">
    <property type="entry name" value="aa-tRNA-synth_II/BPL/LPL"/>
</dbReference>
<dbReference type="HAMAP" id="MF_01569">
    <property type="entry name" value="Pro_tRNA_synth_type1"/>
    <property type="match status" value="1"/>
</dbReference>
<dbReference type="CDD" id="cd04334">
    <property type="entry name" value="ProRS-INS"/>
    <property type="match status" value="1"/>
</dbReference>
<evidence type="ECO:0000256" key="6">
    <source>
        <dbReference type="ARBA" id="ARBA00022840"/>
    </source>
</evidence>
<evidence type="ECO:0000259" key="11">
    <source>
        <dbReference type="PROSITE" id="PS50862"/>
    </source>
</evidence>
<dbReference type="GO" id="GO:0140096">
    <property type="term" value="F:catalytic activity, acting on a protein"/>
    <property type="evidence" value="ECO:0007669"/>
    <property type="project" value="UniProtKB-ARBA"/>
</dbReference>
<sequence length="570" mass="64943">MRLSKLYMPTLREDPQDAEIVSHKFLLRGGFIRKSASGIYTYLTLGYRVVRKIENIVREEMDRCGSQEILMSAIQPREIWEDSGRWEKYGPEMFKLKDRHDRDFCLGPTAEEYFTTLIKDEVNSYKDLPLNLYQIQTKYRDEKRPRFGINRAREFSMKDAYTFDEDLEGLEKSYMNMYRAYEKVFDRLSLNYKIVEGDNGAMGGSGSHEFIALAESGEGVIVFSENGKYGATDEKAPVEYKAPQKEDKKELEKVYTPNCSSIDDVSKFLNIEKGRCAKAVDLMIEDKPYIVLIPGDRQLNLIKLVSILKVAEHKVRMMNDKEILNIGSCPSFTGPIELKEDVKVLVDASLKDIDNLVIGSNEENYHYINANYGRDFNGEVAGDLLLVEQGDLIPGTCDEYKFARGIEVGNIFQLGTKYSKSLNATYLDRNGKAQYFYMGSYGIGITRTVAAIVEQNYDENGIIWPVATAPYECIVTVINPNNEEQKELGEKIYKSLQEKGIEVLIDDRDLRAGVKFKDRDLIGIPVRITVGKKASDDVVEYSLRKEMKNSEISSQSAIESAIKEVYDGRL</sequence>
<comment type="catalytic activity">
    <reaction evidence="9 10">
        <text>tRNA(Pro) + L-proline + ATP = L-prolyl-tRNA(Pro) + AMP + diphosphate</text>
        <dbReference type="Rhea" id="RHEA:14305"/>
        <dbReference type="Rhea" id="RHEA-COMP:9700"/>
        <dbReference type="Rhea" id="RHEA-COMP:9702"/>
        <dbReference type="ChEBI" id="CHEBI:30616"/>
        <dbReference type="ChEBI" id="CHEBI:33019"/>
        <dbReference type="ChEBI" id="CHEBI:60039"/>
        <dbReference type="ChEBI" id="CHEBI:78442"/>
        <dbReference type="ChEBI" id="CHEBI:78532"/>
        <dbReference type="ChEBI" id="CHEBI:456215"/>
        <dbReference type="EC" id="6.1.1.15"/>
    </reaction>
</comment>
<comment type="domain">
    <text evidence="10">Consists of three domains: the N-terminal catalytic domain, the editing domain and the C-terminal anticodon-binding domain.</text>
</comment>
<proteinExistence type="inferred from homology"/>
<dbReference type="GO" id="GO:0005829">
    <property type="term" value="C:cytosol"/>
    <property type="evidence" value="ECO:0007669"/>
    <property type="project" value="TreeGrafter"/>
</dbReference>
<dbReference type="PRINTS" id="PR01046">
    <property type="entry name" value="TRNASYNTHPRO"/>
</dbReference>
<evidence type="ECO:0000313" key="13">
    <source>
        <dbReference type="Proteomes" id="UP000255517"/>
    </source>
</evidence>
<evidence type="ECO:0000256" key="1">
    <source>
        <dbReference type="ARBA" id="ARBA00004496"/>
    </source>
</evidence>
<dbReference type="STRING" id="1122949.GCA_000378725_01405"/>
<evidence type="ECO:0000256" key="9">
    <source>
        <dbReference type="ARBA" id="ARBA00047671"/>
    </source>
</evidence>
<comment type="subunit">
    <text evidence="2 10">Homodimer.</text>
</comment>
<dbReference type="Pfam" id="PF04073">
    <property type="entry name" value="tRNA_edit"/>
    <property type="match status" value="1"/>
</dbReference>
<dbReference type="InterPro" id="IPR002314">
    <property type="entry name" value="aa-tRNA-synt_IIb"/>
</dbReference>
<dbReference type="FunFam" id="3.30.930.10:FF:000066">
    <property type="entry name" value="Proline--tRNA ligase"/>
    <property type="match status" value="1"/>
</dbReference>
<dbReference type="InterPro" id="IPR002316">
    <property type="entry name" value="Pro-tRNA-ligase_IIa"/>
</dbReference>
<dbReference type="Pfam" id="PF03129">
    <property type="entry name" value="HGTP_anticodon"/>
    <property type="match status" value="1"/>
</dbReference>
<evidence type="ECO:0000256" key="7">
    <source>
        <dbReference type="ARBA" id="ARBA00022917"/>
    </source>
</evidence>
<dbReference type="CDD" id="cd00779">
    <property type="entry name" value="ProRS_core_prok"/>
    <property type="match status" value="1"/>
</dbReference>
<comment type="subcellular location">
    <subcellularLocation>
        <location evidence="1 10">Cytoplasm</location>
    </subcellularLocation>
</comment>
<comment type="function">
    <text evidence="10">Catalyzes the attachment of proline to tRNA(Pro) in a two-step reaction: proline is first activated by ATP to form Pro-AMP and then transferred to the acceptor end of tRNA(Pro). As ProRS can inadvertently accommodate and process non-cognate amino acids such as alanine and cysteine, to avoid such errors it has two additional distinct editing activities against alanine. One activity is designated as 'pretransfer' editing and involves the tRNA(Pro)-independent hydrolysis of activated Ala-AMP. The other activity is designated 'posttransfer' editing and involves deacylation of mischarged Ala-tRNA(Pro). The misacylated Cys-tRNA(Pro) is not edited by ProRS.</text>
</comment>
<dbReference type="InterPro" id="IPR007214">
    <property type="entry name" value="YbaK/aa-tRNA-synth-assoc-dom"/>
</dbReference>
<evidence type="ECO:0000256" key="10">
    <source>
        <dbReference type="HAMAP-Rule" id="MF_01569"/>
    </source>
</evidence>
<dbReference type="GO" id="GO:0016740">
    <property type="term" value="F:transferase activity"/>
    <property type="evidence" value="ECO:0007669"/>
    <property type="project" value="UniProtKB-ARBA"/>
</dbReference>
<dbReference type="InterPro" id="IPR004154">
    <property type="entry name" value="Anticodon-bd"/>
</dbReference>
<evidence type="ECO:0000256" key="3">
    <source>
        <dbReference type="ARBA" id="ARBA00022490"/>
    </source>
</evidence>
<dbReference type="InterPro" id="IPR036754">
    <property type="entry name" value="YbaK/aa-tRNA-synt-asso_dom_sf"/>
</dbReference>
<dbReference type="GO" id="GO:0006433">
    <property type="term" value="P:prolyl-tRNA aminoacylation"/>
    <property type="evidence" value="ECO:0007669"/>
    <property type="project" value="UniProtKB-UniRule"/>
</dbReference>
<dbReference type="InterPro" id="IPR006195">
    <property type="entry name" value="aa-tRNA-synth_II"/>
</dbReference>
<dbReference type="InterPro" id="IPR044140">
    <property type="entry name" value="ProRS_anticodon_short"/>
</dbReference>
<reference evidence="12 13" key="1">
    <citation type="submission" date="2018-06" db="EMBL/GenBank/DDBJ databases">
        <authorList>
            <consortium name="Pathogen Informatics"/>
            <person name="Doyle S."/>
        </authorList>
    </citation>
    <scope>NUCLEOTIDE SEQUENCE [LARGE SCALE GENOMIC DNA]</scope>
    <source>
        <strain evidence="12 13">NCTC13149</strain>
    </source>
</reference>
<dbReference type="PANTHER" id="PTHR42753:SF2">
    <property type="entry name" value="PROLINE--TRNA LIGASE"/>
    <property type="match status" value="1"/>
</dbReference>
<evidence type="ECO:0000313" key="12">
    <source>
        <dbReference type="EMBL" id="SUB57654.1"/>
    </source>
</evidence>
<organism evidence="12 13">
    <name type="scientific">Peptoniphilus lacrimalis</name>
    <dbReference type="NCBI Taxonomy" id="33031"/>
    <lineage>
        <taxon>Bacteria</taxon>
        <taxon>Bacillati</taxon>
        <taxon>Bacillota</taxon>
        <taxon>Tissierellia</taxon>
        <taxon>Tissierellales</taxon>
        <taxon>Peptoniphilaceae</taxon>
        <taxon>Peptoniphilus</taxon>
    </lineage>
</organism>
<dbReference type="SUPFAM" id="SSF55681">
    <property type="entry name" value="Class II aaRS and biotin synthetases"/>
    <property type="match status" value="1"/>
</dbReference>
<dbReference type="InterPro" id="IPR004500">
    <property type="entry name" value="Pro-tRNA-synth_IIa_bac-type"/>
</dbReference>
<dbReference type="RefSeq" id="WP_019035063.1">
    <property type="nucleotide sequence ID" value="NZ_UGSZ01000001.1"/>
</dbReference>
<dbReference type="CDD" id="cd00861">
    <property type="entry name" value="ProRS_anticodon_short"/>
    <property type="match status" value="1"/>
</dbReference>
<name>A0A379C5Y3_9FIRM</name>
<dbReference type="NCBIfam" id="TIGR00409">
    <property type="entry name" value="proS_fam_II"/>
    <property type="match status" value="1"/>
</dbReference>
<dbReference type="SUPFAM" id="SSF52954">
    <property type="entry name" value="Class II aaRS ABD-related"/>
    <property type="match status" value="1"/>
</dbReference>
<dbReference type="AlphaFoldDB" id="A0A379C5Y3"/>